<dbReference type="GO" id="GO:0038023">
    <property type="term" value="F:signaling receptor activity"/>
    <property type="evidence" value="ECO:0007669"/>
    <property type="project" value="TreeGrafter"/>
</dbReference>
<dbReference type="PANTHER" id="PTHR20855:SF138">
    <property type="entry name" value="PROGESTIN AND ADIPOQ RECEPTOR FAMILY MEMBER 4"/>
    <property type="match status" value="1"/>
</dbReference>
<evidence type="ECO:0000256" key="3">
    <source>
        <dbReference type="ARBA" id="ARBA00022692"/>
    </source>
</evidence>
<evidence type="ECO:0008006" key="11">
    <source>
        <dbReference type="Google" id="ProtNLM"/>
    </source>
</evidence>
<evidence type="ECO:0000313" key="10">
    <source>
        <dbReference type="Proteomes" id="UP001497382"/>
    </source>
</evidence>
<feature type="binding site" evidence="6">
    <location>
        <position position="275"/>
    </location>
    <ligand>
        <name>Zn(2+)</name>
        <dbReference type="ChEBI" id="CHEBI:29105"/>
    </ligand>
</feature>
<accession>A0AAV2AEQ9</accession>
<evidence type="ECO:0000256" key="7">
    <source>
        <dbReference type="SAM" id="MobiDB-lite"/>
    </source>
</evidence>
<dbReference type="EMBL" id="CAXIEN010000156">
    <property type="protein sequence ID" value="CAL1282481.1"/>
    <property type="molecule type" value="Genomic_DNA"/>
</dbReference>
<keyword evidence="6" id="KW-0479">Metal-binding</keyword>
<evidence type="ECO:0000256" key="2">
    <source>
        <dbReference type="ARBA" id="ARBA00007018"/>
    </source>
</evidence>
<sequence>MKMNSIVNSRHTNGEEAVNNKENETGDKHKIGAEPFKNQMPSKLLKFTVMPKHLQFNPFVYTGYRPQMNSWECIMSLTYLHNETLNILTHGLPLLYALWSLPKLLPWNEMPLPILPYFHAAATVCPWLGSSIYHLFMNHHSGVKTYERLLQWDVAGVWVTQSCGGFSSIFVGTMCLPGPIRYLLLLIYISFAIKALHAAVYARGPWQRRISFAAMFIMRLLILCLRYTPYGGGHTEALYHVFMQDFWSLVGAVISASQIPERWLPGKFDFAFNSHNIMHVLVVLGGLHMHWAVQKDFLWVAKNQCPK</sequence>
<organism evidence="9 10">
    <name type="scientific">Larinioides sclopetarius</name>
    <dbReference type="NCBI Taxonomy" id="280406"/>
    <lineage>
        <taxon>Eukaryota</taxon>
        <taxon>Metazoa</taxon>
        <taxon>Ecdysozoa</taxon>
        <taxon>Arthropoda</taxon>
        <taxon>Chelicerata</taxon>
        <taxon>Arachnida</taxon>
        <taxon>Araneae</taxon>
        <taxon>Araneomorphae</taxon>
        <taxon>Entelegynae</taxon>
        <taxon>Araneoidea</taxon>
        <taxon>Araneidae</taxon>
        <taxon>Larinioides</taxon>
    </lineage>
</organism>
<dbReference type="GO" id="GO:0046872">
    <property type="term" value="F:metal ion binding"/>
    <property type="evidence" value="ECO:0007669"/>
    <property type="project" value="UniProtKB-KW"/>
</dbReference>
<evidence type="ECO:0000256" key="8">
    <source>
        <dbReference type="SAM" id="Phobius"/>
    </source>
</evidence>
<name>A0AAV2AEQ9_9ARAC</name>
<keyword evidence="10" id="KW-1185">Reference proteome</keyword>
<feature type="compositionally biased region" description="Polar residues" evidence="7">
    <location>
        <begin position="1"/>
        <end position="11"/>
    </location>
</feature>
<reference evidence="9 10" key="1">
    <citation type="submission" date="2024-04" db="EMBL/GenBank/DDBJ databases">
        <authorList>
            <person name="Rising A."/>
            <person name="Reimegard J."/>
            <person name="Sonavane S."/>
            <person name="Akerstrom W."/>
            <person name="Nylinder S."/>
            <person name="Hedman E."/>
            <person name="Kallberg Y."/>
        </authorList>
    </citation>
    <scope>NUCLEOTIDE SEQUENCE [LARGE SCALE GENOMIC DNA]</scope>
</reference>
<comment type="subcellular location">
    <subcellularLocation>
        <location evidence="1">Membrane</location>
        <topology evidence="1">Multi-pass membrane protein</topology>
    </subcellularLocation>
</comment>
<comment type="similarity">
    <text evidence="2">Belongs to the ADIPOR family.</text>
</comment>
<feature type="region of interest" description="Disordered" evidence="7">
    <location>
        <begin position="1"/>
        <end position="34"/>
    </location>
</feature>
<dbReference type="InterPro" id="IPR004254">
    <property type="entry name" value="AdipoR/HlyIII-related"/>
</dbReference>
<dbReference type="Proteomes" id="UP001497382">
    <property type="component" value="Unassembled WGS sequence"/>
</dbReference>
<dbReference type="GO" id="GO:0016020">
    <property type="term" value="C:membrane"/>
    <property type="evidence" value="ECO:0007669"/>
    <property type="project" value="UniProtKB-SubCell"/>
</dbReference>
<evidence type="ECO:0000256" key="1">
    <source>
        <dbReference type="ARBA" id="ARBA00004141"/>
    </source>
</evidence>
<comment type="caution">
    <text evidence="9">The sequence shown here is derived from an EMBL/GenBank/DDBJ whole genome shotgun (WGS) entry which is preliminary data.</text>
</comment>
<evidence type="ECO:0000256" key="6">
    <source>
        <dbReference type="PIRSR" id="PIRSR604254-1"/>
    </source>
</evidence>
<proteinExistence type="inferred from homology"/>
<feature type="binding site" evidence="6">
    <location>
        <position position="134"/>
    </location>
    <ligand>
        <name>Zn(2+)</name>
        <dbReference type="ChEBI" id="CHEBI:29105"/>
    </ligand>
</feature>
<keyword evidence="6" id="KW-0862">Zinc</keyword>
<feature type="transmembrane region" description="Helical" evidence="8">
    <location>
        <begin position="149"/>
        <end position="170"/>
    </location>
</feature>
<evidence type="ECO:0000256" key="5">
    <source>
        <dbReference type="ARBA" id="ARBA00023136"/>
    </source>
</evidence>
<dbReference type="AlphaFoldDB" id="A0AAV2AEQ9"/>
<keyword evidence="5 8" id="KW-0472">Membrane</keyword>
<keyword evidence="3 8" id="KW-0812">Transmembrane</keyword>
<dbReference type="Pfam" id="PF03006">
    <property type="entry name" value="HlyIII"/>
    <property type="match status" value="1"/>
</dbReference>
<protein>
    <recommendedName>
        <fullName evidence="11">Progestin and adipoQ receptor family member 4</fullName>
    </recommendedName>
</protein>
<evidence type="ECO:0000256" key="4">
    <source>
        <dbReference type="ARBA" id="ARBA00022989"/>
    </source>
</evidence>
<evidence type="ECO:0000313" key="9">
    <source>
        <dbReference type="EMBL" id="CAL1282481.1"/>
    </source>
</evidence>
<feature type="binding site" evidence="6">
    <location>
        <position position="279"/>
    </location>
    <ligand>
        <name>Zn(2+)</name>
        <dbReference type="ChEBI" id="CHEBI:29105"/>
    </ligand>
</feature>
<dbReference type="PANTHER" id="PTHR20855">
    <property type="entry name" value="ADIPOR/PROGESTIN RECEPTOR-RELATED"/>
    <property type="match status" value="1"/>
</dbReference>
<keyword evidence="4 8" id="KW-1133">Transmembrane helix</keyword>
<feature type="transmembrane region" description="Helical" evidence="8">
    <location>
        <begin position="182"/>
        <end position="200"/>
    </location>
</feature>
<feature type="compositionally biased region" description="Basic and acidic residues" evidence="7">
    <location>
        <begin position="12"/>
        <end position="32"/>
    </location>
</feature>
<gene>
    <name evidence="9" type="ORF">LARSCL_LOCUS12098</name>
</gene>